<dbReference type="GO" id="GO:0005262">
    <property type="term" value="F:calcium channel activity"/>
    <property type="evidence" value="ECO:0007669"/>
    <property type="project" value="TreeGrafter"/>
</dbReference>
<name>A0A9W9ZYJ7_9CNID</name>
<comment type="caution">
    <text evidence="1">The sequence shown here is derived from an EMBL/GenBank/DDBJ whole genome shotgun (WGS) entry which is preliminary data.</text>
</comment>
<dbReference type="GO" id="GO:0016020">
    <property type="term" value="C:membrane"/>
    <property type="evidence" value="ECO:0007669"/>
    <property type="project" value="TreeGrafter"/>
</dbReference>
<protein>
    <submittedName>
        <fullName evidence="1">Uncharacterized protein</fullName>
    </submittedName>
</protein>
<dbReference type="PANTHER" id="PTHR10877">
    <property type="entry name" value="POLYCYSTIN FAMILY MEMBER"/>
    <property type="match status" value="1"/>
</dbReference>
<dbReference type="GO" id="GO:0050982">
    <property type="term" value="P:detection of mechanical stimulus"/>
    <property type="evidence" value="ECO:0007669"/>
    <property type="project" value="TreeGrafter"/>
</dbReference>
<organism evidence="1 2">
    <name type="scientific">Desmophyllum pertusum</name>
    <dbReference type="NCBI Taxonomy" id="174260"/>
    <lineage>
        <taxon>Eukaryota</taxon>
        <taxon>Metazoa</taxon>
        <taxon>Cnidaria</taxon>
        <taxon>Anthozoa</taxon>
        <taxon>Hexacorallia</taxon>
        <taxon>Scleractinia</taxon>
        <taxon>Caryophylliina</taxon>
        <taxon>Caryophylliidae</taxon>
        <taxon>Desmophyllum</taxon>
    </lineage>
</organism>
<accession>A0A9W9ZYJ7</accession>
<proteinExistence type="predicted"/>
<gene>
    <name evidence="1" type="ORF">OS493_026740</name>
</gene>
<keyword evidence="2" id="KW-1185">Reference proteome</keyword>
<dbReference type="InterPro" id="IPR051223">
    <property type="entry name" value="Polycystin"/>
</dbReference>
<dbReference type="OrthoDB" id="10457987at2759"/>
<sequence>MLRDGNKTAFIVLDALVTSTPFIPFVWSPSVSRINSYLLSLEMRNLSSQEELEIVDLTEPVDLWIKKGNVALNTSKGRVEHTKTLAHSFDVKYNQSSINIEIDVLGEFKEQPSLVVYLRKEQEPTMDGDEKDIVRVIPQLHHARNDSSEQNSTTMTSDEELAHPKVLFLSNEMFNGTAAGKYFVIVEYNGTMSGAEVPEENKTVEYMFSLYTSECLYWNEVNETWIGDGCVGKRQRVLHTA</sequence>
<dbReference type="PANTHER" id="PTHR10877:SF150">
    <property type="entry name" value="REJ DOMAIN-CONTAINING PROTEIN"/>
    <property type="match status" value="1"/>
</dbReference>
<dbReference type="EMBL" id="MU825419">
    <property type="protein sequence ID" value="KAJ7390228.1"/>
    <property type="molecule type" value="Genomic_DNA"/>
</dbReference>
<evidence type="ECO:0000313" key="1">
    <source>
        <dbReference type="EMBL" id="KAJ7390228.1"/>
    </source>
</evidence>
<dbReference type="Proteomes" id="UP001163046">
    <property type="component" value="Unassembled WGS sequence"/>
</dbReference>
<evidence type="ECO:0000313" key="2">
    <source>
        <dbReference type="Proteomes" id="UP001163046"/>
    </source>
</evidence>
<reference evidence="1" key="1">
    <citation type="submission" date="2023-01" db="EMBL/GenBank/DDBJ databases">
        <title>Genome assembly of the deep-sea coral Lophelia pertusa.</title>
        <authorList>
            <person name="Herrera S."/>
            <person name="Cordes E."/>
        </authorList>
    </citation>
    <scope>NUCLEOTIDE SEQUENCE</scope>
    <source>
        <strain evidence="1">USNM1676648</strain>
        <tissue evidence="1">Polyp</tissue>
    </source>
</reference>
<dbReference type="AlphaFoldDB" id="A0A9W9ZYJ7"/>